<dbReference type="GO" id="GO:0003824">
    <property type="term" value="F:catalytic activity"/>
    <property type="evidence" value="ECO:0007669"/>
    <property type="project" value="InterPro"/>
</dbReference>
<dbReference type="SUPFAM" id="SSF52777">
    <property type="entry name" value="CoA-dependent acyltransferases"/>
    <property type="match status" value="4"/>
</dbReference>
<dbReference type="InterPro" id="IPR045851">
    <property type="entry name" value="AMP-bd_C_sf"/>
</dbReference>
<evidence type="ECO:0000259" key="8">
    <source>
        <dbReference type="PROSITE" id="PS50075"/>
    </source>
</evidence>
<dbReference type="PROSITE" id="PS50075">
    <property type="entry name" value="CARRIER"/>
    <property type="match status" value="2"/>
</dbReference>
<dbReference type="PANTHER" id="PTHR45398:SF1">
    <property type="entry name" value="ENZYME, PUTATIVE (JCVI)-RELATED"/>
    <property type="match status" value="1"/>
</dbReference>
<dbReference type="InterPro" id="IPR000873">
    <property type="entry name" value="AMP-dep_synth/lig_dom"/>
</dbReference>
<dbReference type="Gene3D" id="3.40.50.980">
    <property type="match status" value="2"/>
</dbReference>
<sequence>MKMSQFSHSFCDHLGDFSTVVELLRFRSSTQPDKDAFTFLLDGKIEKATLTYQELDRRSRRVAAQLQALSLTGERALLLYPPGLDFLVAFFGCLYAGVIAVTAYPPRNERNTPRIKAISTDAQAAIALTTTEILFTVRSLMTQKTDVESLEWLTTDNLTLGIEDTWQEPSIDQNTLAFLQYTSGSTGTPKGVMISHRNLIHNAATTYQFMEHSTESKFVSWLPTYHDMGLIGGILQPLYGGFPCILMPPASFLQRPYRWLQAISQYKGTTSGGPNFAYELCTQKITPEQKQTLDLSSWSVAFNGAEPIRYDTLERFAEAFAECGFRKQAFYPCYGMAETTLMVSGVEKVTAPTIKTVAKSALESHRVVESSAQDEDAYHFVSCGRVIPEQEVVIANSETLSSCKVDEIGEIWVSGSSVGQGYWNRPQQTIETFHAYLSDTGKGPFLRTGDLGFLHNGELFITGRAKDLIIIRGRNLYPQDIESTTERSHPSLRSAAGAAFTVKVNHEERLVIVQELEFRAKPNLEEVISAIRQAVTEEHEVQVYAVVLIKPGSIPKTSSGKIQRRATRTQFEQGELNVVASNILKISNIARKETQLQRSELLALSPRECQPLLESYLIELLAGILAITVDEINPQELLSTLGLDSLKVFELKNRIEVEFEVEVSVADFFAGMSTRSLVTKILAQMTTDGLPSLCLTQHTQQQKNTYTSIHPLSSDQQGLWFINQLNPDAPTYNIPIVINFKACVNLAVLEDSLNEIIRRHEVLRTSFTVVDGQPVQVINQAVLLTLVVEDLRSLSENERNSTAQHLARELAQQPFDLSAQSLLRAKILQLNDKTYHLIVSFHHIIADGWSIGVFIKELTALYKAFAGGEVSPLSELPIQYKDFVNWQQQWLNGDRIQPLFTYWKQKLSGELPVLNLPTDRPRSAVQTFKGAQAKSVLSPNLTKELKKLSRQQGVTLFMTLLTAFKILLYRYTGQTDILVGSPIANRNRAEIESLIGFFVNILVLRTNLSDDLSFQELLARVKSTALEAYVHQDLPFEKLVEELQPSRDLSYNPLFQVMFVLQNVPKPNLSLSDVSVTYEEVYNGTSKFDLTLFMENSEQGLVATCEYNTDLFNADTINRMLGHFQTLLESIVRNCEQCISDLPLLTSSELQQLLVEWNNTKTDYPQDKCIHELFEAQVEKTPDAVAVIFEDQELTYGELNAKANQLGNYLQKLGVKPEVLVGICVERSLDMLIGLLAILKAGGAYIPLDPSYPKERLRFILEDTQAPVLLTQASLPQKIPQHKTQVVCLDTDYNLIAQQNQENIFSEITTDNLAYVIYTSGSTGKPKGVMIKHGSTVAMLDWANKTFGVEAKQGILASTSICFDLSVFEMFVPVCCGGKVILIENALHLATLAKADNITLINIVPSLISQLIRTDSIPTSVQTVNIAGEPLQNRFVQQLYQQNNIQQVFNLYGPSEDTTYSTFASIHKGASTTPPIGRPIHNTQTYLLDQNLQPVPIGVPGMLYIGGAGLARGYLNKAELTADKFIPNPYTNQIGERLYKTGDLARYLPNGEIEYIGRIDNQIKLRGFRIELGEIEAIITQHPAVRETVAVVHQDSANSKRLVAYVVPQKAQKLVISELRGFLESKLPSYMIPVAFITLDSLPFTPNGKVDRKALPITDTVHPELKELKETFVAPKTSVEKQLAVIWTEVLNLENIGINDNFFKLGGDSILSLQVIFKANQVGLNLTTKQLFQYQTIAQLAGVAGTTKKIPAEQMVVTGLLELTPIQQWFLQQNQPEPHHWNQSVLLESKQNLNPLFLEKIIESLQKHHDVLRLRIIQEESSTQALIASPDDVIPLTCLDFSALPKDKQAKAIEAATNTLQASLNLSQGPLFRVALFNLGENQPNRLLWIIHHLAIDGVSWRILIEDFQTAYQQISQGKAINLLPKTTSYKQWSSYLQKYAQSSTLLGERDFWLTTQHQSVSPIPRDFPGEHHLEETTSVVSVSLSVEETQSLLQQVPAAYRTQINDVLLTAFIQTFNQWTRESSLLIDLEGHGREEIFEDVDLSRTVGWFTTIFPVHLNLENARDQGTALKSIKEQLRAIPNRGIGYGLLRYLSRDQRITKKLCLSKAEVIFNYLGQFDQLLPESSLFSLVQGTSGSTRSLRNKRTHLLEINSGIYQGNLEVNWYYSHKVHRQTTIEVLAQNFIKALRSLIAHCQFHDAGGFTPSDFAEFKQSQWGQAELDAITAAMGDM</sequence>
<dbReference type="GO" id="GO:0017000">
    <property type="term" value="P:antibiotic biosynthetic process"/>
    <property type="evidence" value="ECO:0007669"/>
    <property type="project" value="UniProtKB-KW"/>
</dbReference>
<dbReference type="InterPro" id="IPR006162">
    <property type="entry name" value="Ppantetheine_attach_site"/>
</dbReference>
<dbReference type="Gene3D" id="3.40.50.12780">
    <property type="entry name" value="N-terminal domain of ligase-like"/>
    <property type="match status" value="1"/>
</dbReference>
<evidence type="ECO:0000256" key="3">
    <source>
        <dbReference type="ARBA" id="ARBA00022450"/>
    </source>
</evidence>
<reference evidence="9" key="2">
    <citation type="journal article" date="2022" name="Microbiol. Resour. Announc.">
        <title>Metagenome Sequencing to Explore Phylogenomics of Terrestrial Cyanobacteria.</title>
        <authorList>
            <person name="Ward R.D."/>
            <person name="Stajich J.E."/>
            <person name="Johansen J.R."/>
            <person name="Huntemann M."/>
            <person name="Clum A."/>
            <person name="Foster B."/>
            <person name="Foster B."/>
            <person name="Roux S."/>
            <person name="Palaniappan K."/>
            <person name="Varghese N."/>
            <person name="Mukherjee S."/>
            <person name="Reddy T.B.K."/>
            <person name="Daum C."/>
            <person name="Copeland A."/>
            <person name="Chen I.A."/>
            <person name="Ivanova N.N."/>
            <person name="Kyrpides N.C."/>
            <person name="Shapiro N."/>
            <person name="Eloe-Fadrosh E.A."/>
            <person name="Pietrasiak N."/>
        </authorList>
    </citation>
    <scope>NUCLEOTIDE SEQUENCE</scope>
    <source>
        <strain evidence="9">HA4357-MV3</strain>
    </source>
</reference>
<comment type="similarity">
    <text evidence="2">Belongs to the ATP-dependent AMP-binding enzyme family.</text>
</comment>
<dbReference type="Pfam" id="PF13193">
    <property type="entry name" value="AMP-binding_C"/>
    <property type="match status" value="1"/>
</dbReference>
<comment type="caution">
    <text evidence="9">The sequence shown here is derived from an EMBL/GenBank/DDBJ whole genome shotgun (WGS) entry which is preliminary data.</text>
</comment>
<dbReference type="FunFam" id="2.30.38.10:FF:000001">
    <property type="entry name" value="Non-ribosomal peptide synthetase PvdI"/>
    <property type="match status" value="1"/>
</dbReference>
<dbReference type="SMART" id="SM00823">
    <property type="entry name" value="PKS_PP"/>
    <property type="match status" value="1"/>
</dbReference>
<reference evidence="9" key="1">
    <citation type="submission" date="2021-05" db="EMBL/GenBank/DDBJ databases">
        <authorList>
            <person name="Pietrasiak N."/>
            <person name="Ward R."/>
            <person name="Stajich J.E."/>
            <person name="Kurbessoian T."/>
        </authorList>
    </citation>
    <scope>NUCLEOTIDE SEQUENCE</scope>
    <source>
        <strain evidence="9">HA4357-MV3</strain>
    </source>
</reference>
<keyword evidence="7" id="KW-0045">Antibiotic biosynthesis</keyword>
<dbReference type="CDD" id="cd19534">
    <property type="entry name" value="E_NRPS"/>
    <property type="match status" value="1"/>
</dbReference>
<dbReference type="InterPro" id="IPR020845">
    <property type="entry name" value="AMP-binding_CS"/>
</dbReference>
<evidence type="ECO:0000256" key="1">
    <source>
        <dbReference type="ARBA" id="ARBA00001957"/>
    </source>
</evidence>
<dbReference type="InterPro" id="IPR010060">
    <property type="entry name" value="NRPS_synth"/>
</dbReference>
<dbReference type="InterPro" id="IPR040097">
    <property type="entry name" value="FAAL/FAAC"/>
</dbReference>
<dbReference type="InterPro" id="IPR020806">
    <property type="entry name" value="PKS_PP-bd"/>
</dbReference>
<dbReference type="InterPro" id="IPR025110">
    <property type="entry name" value="AMP-bd_C"/>
</dbReference>
<dbReference type="InterPro" id="IPR023213">
    <property type="entry name" value="CAT-like_dom_sf"/>
</dbReference>
<dbReference type="InterPro" id="IPR042099">
    <property type="entry name" value="ANL_N_sf"/>
</dbReference>
<keyword evidence="6" id="KW-0443">Lipid metabolism</keyword>
<dbReference type="NCBIfam" id="TIGR01733">
    <property type="entry name" value="AA-adenyl-dom"/>
    <property type="match status" value="1"/>
</dbReference>
<dbReference type="NCBIfam" id="TIGR01720">
    <property type="entry name" value="NRPS-para261"/>
    <property type="match status" value="1"/>
</dbReference>
<dbReference type="CDD" id="cd05931">
    <property type="entry name" value="FAAL"/>
    <property type="match status" value="1"/>
</dbReference>
<name>A0A9E3LVU0_9NOST</name>
<proteinExistence type="inferred from homology"/>
<dbReference type="PROSITE" id="PS00455">
    <property type="entry name" value="AMP_BINDING"/>
    <property type="match status" value="2"/>
</dbReference>
<evidence type="ECO:0000256" key="6">
    <source>
        <dbReference type="ARBA" id="ARBA00023098"/>
    </source>
</evidence>
<dbReference type="Gene3D" id="3.30.559.30">
    <property type="entry name" value="Nonribosomal peptide synthetase, condensation domain"/>
    <property type="match status" value="2"/>
</dbReference>
<dbReference type="GO" id="GO:0043041">
    <property type="term" value="P:amino acid activation for nonribosomal peptide biosynthetic process"/>
    <property type="evidence" value="ECO:0007669"/>
    <property type="project" value="UniProtKB-ARBA"/>
</dbReference>
<evidence type="ECO:0000256" key="4">
    <source>
        <dbReference type="ARBA" id="ARBA00022553"/>
    </source>
</evidence>
<dbReference type="GO" id="GO:0031177">
    <property type="term" value="F:phosphopantetheine binding"/>
    <property type="evidence" value="ECO:0007669"/>
    <property type="project" value="InterPro"/>
</dbReference>
<dbReference type="Gene3D" id="3.30.300.30">
    <property type="match status" value="2"/>
</dbReference>
<dbReference type="FunFam" id="3.40.50.12780:FF:000013">
    <property type="entry name" value="Long-chain-fatty-acid--AMP ligase FadD32"/>
    <property type="match status" value="1"/>
</dbReference>
<evidence type="ECO:0000313" key="10">
    <source>
        <dbReference type="Proteomes" id="UP000813215"/>
    </source>
</evidence>
<dbReference type="Pfam" id="PF00668">
    <property type="entry name" value="Condensation"/>
    <property type="match status" value="2"/>
</dbReference>
<dbReference type="GO" id="GO:0044550">
    <property type="term" value="P:secondary metabolite biosynthetic process"/>
    <property type="evidence" value="ECO:0007669"/>
    <property type="project" value="UniProtKB-ARBA"/>
</dbReference>
<dbReference type="SUPFAM" id="SSF47336">
    <property type="entry name" value="ACP-like"/>
    <property type="match status" value="2"/>
</dbReference>
<gene>
    <name evidence="9" type="ORF">KME28_22540</name>
</gene>
<keyword evidence="4" id="KW-0597">Phosphoprotein</keyword>
<dbReference type="Pfam" id="PF00550">
    <property type="entry name" value="PP-binding"/>
    <property type="match status" value="2"/>
</dbReference>
<protein>
    <submittedName>
        <fullName evidence="9">Amino acid adenylation domain-containing protein</fullName>
    </submittedName>
</protein>
<dbReference type="InterPro" id="IPR001242">
    <property type="entry name" value="Condensation_dom"/>
</dbReference>
<dbReference type="PANTHER" id="PTHR45398">
    <property type="match status" value="1"/>
</dbReference>
<feature type="domain" description="Carrier" evidence="8">
    <location>
        <begin position="608"/>
        <end position="685"/>
    </location>
</feature>
<dbReference type="CDD" id="cd12115">
    <property type="entry name" value="A_NRPS_Sfm_like"/>
    <property type="match status" value="1"/>
</dbReference>
<dbReference type="GO" id="GO:0071766">
    <property type="term" value="P:Actinobacterium-type cell wall biogenesis"/>
    <property type="evidence" value="ECO:0007669"/>
    <property type="project" value="UniProtKB-ARBA"/>
</dbReference>
<feature type="domain" description="Carrier" evidence="8">
    <location>
        <begin position="1674"/>
        <end position="1748"/>
    </location>
</feature>
<dbReference type="SUPFAM" id="SSF56801">
    <property type="entry name" value="Acetyl-CoA synthetase-like"/>
    <property type="match status" value="2"/>
</dbReference>
<dbReference type="InterPro" id="IPR009081">
    <property type="entry name" value="PP-bd_ACP"/>
</dbReference>
<dbReference type="GO" id="GO:0006631">
    <property type="term" value="P:fatty acid metabolic process"/>
    <property type="evidence" value="ECO:0007669"/>
    <property type="project" value="UniProtKB-KW"/>
</dbReference>
<dbReference type="FunFam" id="3.30.559.30:FF:000001">
    <property type="entry name" value="Non-ribosomal peptide synthetase"/>
    <property type="match status" value="1"/>
</dbReference>
<dbReference type="Gene3D" id="3.30.559.10">
    <property type="entry name" value="Chloramphenicol acetyltransferase-like domain"/>
    <property type="match status" value="2"/>
</dbReference>
<comment type="cofactor">
    <cofactor evidence="1">
        <name>pantetheine 4'-phosphate</name>
        <dbReference type="ChEBI" id="CHEBI:47942"/>
    </cofactor>
</comment>
<dbReference type="GO" id="GO:0008610">
    <property type="term" value="P:lipid biosynthetic process"/>
    <property type="evidence" value="ECO:0007669"/>
    <property type="project" value="InterPro"/>
</dbReference>
<dbReference type="InterPro" id="IPR036736">
    <property type="entry name" value="ACP-like_sf"/>
</dbReference>
<evidence type="ECO:0000313" key="9">
    <source>
        <dbReference type="EMBL" id="MBW4434415.1"/>
    </source>
</evidence>
<dbReference type="EMBL" id="JAHHHW010000131">
    <property type="protein sequence ID" value="MBW4434415.1"/>
    <property type="molecule type" value="Genomic_DNA"/>
</dbReference>
<dbReference type="Gene3D" id="1.10.1200.10">
    <property type="entry name" value="ACP-like"/>
    <property type="match status" value="2"/>
</dbReference>
<dbReference type="FunFam" id="3.30.559.10:FF:000012">
    <property type="entry name" value="Non-ribosomal peptide synthetase"/>
    <property type="match status" value="1"/>
</dbReference>
<evidence type="ECO:0000256" key="7">
    <source>
        <dbReference type="ARBA" id="ARBA00023194"/>
    </source>
</evidence>
<accession>A0A9E3LVU0</accession>
<dbReference type="FunFam" id="1.10.1200.10:FF:000005">
    <property type="entry name" value="Nonribosomal peptide synthetase 1"/>
    <property type="match status" value="1"/>
</dbReference>
<dbReference type="FunFam" id="3.40.50.12780:FF:000012">
    <property type="entry name" value="Non-ribosomal peptide synthetase"/>
    <property type="match status" value="1"/>
</dbReference>
<dbReference type="FunFam" id="3.40.50.980:FF:000001">
    <property type="entry name" value="Non-ribosomal peptide synthetase"/>
    <property type="match status" value="1"/>
</dbReference>
<organism evidence="9 10">
    <name type="scientific">Pelatocladus maniniholoensis HA4357-MV3</name>
    <dbReference type="NCBI Taxonomy" id="1117104"/>
    <lineage>
        <taxon>Bacteria</taxon>
        <taxon>Bacillati</taxon>
        <taxon>Cyanobacteriota</taxon>
        <taxon>Cyanophyceae</taxon>
        <taxon>Nostocales</taxon>
        <taxon>Nostocaceae</taxon>
        <taxon>Pelatocladus</taxon>
    </lineage>
</organism>
<evidence type="ECO:0000256" key="5">
    <source>
        <dbReference type="ARBA" id="ARBA00022832"/>
    </source>
</evidence>
<dbReference type="FunFam" id="3.30.300.30:FF:000010">
    <property type="entry name" value="Enterobactin synthetase component F"/>
    <property type="match status" value="1"/>
</dbReference>
<evidence type="ECO:0000256" key="2">
    <source>
        <dbReference type="ARBA" id="ARBA00006432"/>
    </source>
</evidence>
<dbReference type="Gene3D" id="2.30.38.10">
    <property type="entry name" value="Luciferase, Domain 3"/>
    <property type="match status" value="1"/>
</dbReference>
<dbReference type="Proteomes" id="UP000813215">
    <property type="component" value="Unassembled WGS sequence"/>
</dbReference>
<dbReference type="InterPro" id="IPR010071">
    <property type="entry name" value="AA_adenyl_dom"/>
</dbReference>
<keyword evidence="5" id="KW-0276">Fatty acid metabolism</keyword>
<dbReference type="CDD" id="cd19531">
    <property type="entry name" value="LCL_NRPS-like"/>
    <property type="match status" value="1"/>
</dbReference>
<dbReference type="PROSITE" id="PS00012">
    <property type="entry name" value="PHOSPHOPANTETHEINE"/>
    <property type="match status" value="1"/>
</dbReference>
<keyword evidence="3" id="KW-0596">Phosphopantetheine</keyword>
<dbReference type="Pfam" id="PF00501">
    <property type="entry name" value="AMP-binding"/>
    <property type="match status" value="2"/>
</dbReference>
<dbReference type="Pfam" id="PF23024">
    <property type="entry name" value="AMP-dom_DIP2-like"/>
    <property type="match status" value="1"/>
</dbReference>